<evidence type="ECO:0000256" key="7">
    <source>
        <dbReference type="ARBA" id="ARBA00023242"/>
    </source>
</evidence>
<feature type="region of interest" description="Disordered" evidence="12">
    <location>
        <begin position="1291"/>
        <end position="1315"/>
    </location>
</feature>
<feature type="compositionally biased region" description="Basic and acidic residues" evidence="12">
    <location>
        <begin position="1785"/>
        <end position="1804"/>
    </location>
</feature>
<dbReference type="PANTHER" id="PTHR10925:SF5">
    <property type="entry name" value="RNA CYTIDINE ACETYLTRANSFERASE"/>
    <property type="match status" value="1"/>
</dbReference>
<evidence type="ECO:0000256" key="5">
    <source>
        <dbReference type="ARBA" id="ARBA00022741"/>
    </source>
</evidence>
<evidence type="ECO:0000259" key="14">
    <source>
        <dbReference type="Pfam" id="PF05127"/>
    </source>
</evidence>
<keyword evidence="3 11" id="KW-0808">Transferase</keyword>
<feature type="transmembrane region" description="Helical" evidence="13">
    <location>
        <begin position="150"/>
        <end position="170"/>
    </location>
</feature>
<evidence type="ECO:0000256" key="4">
    <source>
        <dbReference type="ARBA" id="ARBA00022694"/>
    </source>
</evidence>
<dbReference type="HAMAP" id="MF_03211">
    <property type="entry name" value="RNA_acetyltr_Nat10"/>
    <property type="match status" value="1"/>
</dbReference>
<dbReference type="EC" id="2.3.1.-" evidence="11"/>
<feature type="region of interest" description="Disordered" evidence="12">
    <location>
        <begin position="354"/>
        <end position="376"/>
    </location>
</feature>
<feature type="compositionally biased region" description="Basic and acidic residues" evidence="12">
    <location>
        <begin position="4742"/>
        <end position="4755"/>
    </location>
</feature>
<dbReference type="Pfam" id="PF13718">
    <property type="entry name" value="GNAT_acetyltr_2"/>
    <property type="match status" value="1"/>
</dbReference>
<feature type="domain" description="TcmA/NAT10 helicase" evidence="14">
    <location>
        <begin position="3942"/>
        <end position="4152"/>
    </location>
</feature>
<feature type="domain" description="TmcA/NAT10 N-terminal" evidence="15">
    <location>
        <begin position="3670"/>
        <end position="3862"/>
    </location>
</feature>
<dbReference type="EMBL" id="JAIFTL010000402">
    <property type="protein sequence ID" value="KAG9319652.1"/>
    <property type="molecule type" value="Genomic_DNA"/>
</dbReference>
<accession>A0A9P7ZWM6</accession>
<feature type="region of interest" description="Disordered" evidence="12">
    <location>
        <begin position="2388"/>
        <end position="2448"/>
    </location>
</feature>
<dbReference type="Pfam" id="PF05127">
    <property type="entry name" value="NAT10_TcmA_helicase"/>
    <property type="match status" value="1"/>
</dbReference>
<evidence type="ECO:0000256" key="3">
    <source>
        <dbReference type="ARBA" id="ARBA00022679"/>
    </source>
</evidence>
<feature type="region of interest" description="Disordered" evidence="12">
    <location>
        <begin position="3132"/>
        <end position="3153"/>
    </location>
</feature>
<dbReference type="PANTHER" id="PTHR10925">
    <property type="entry name" value="N-ACETYLTRANSFERASE 10"/>
    <property type="match status" value="1"/>
</dbReference>
<dbReference type="InterPro" id="IPR033688">
    <property type="entry name" value="NAT10"/>
</dbReference>
<reference evidence="18" key="1">
    <citation type="submission" date="2021-07" db="EMBL/GenBank/DDBJ databases">
        <title>Draft genome of Mortierella alpina, strain LL118, isolated from an aspen leaf litter sample.</title>
        <authorList>
            <person name="Yang S."/>
            <person name="Vinatzer B.A."/>
        </authorList>
    </citation>
    <scope>NUCLEOTIDE SEQUENCE</scope>
    <source>
        <strain evidence="18">LL118</strain>
    </source>
</reference>
<evidence type="ECO:0000256" key="9">
    <source>
        <dbReference type="ARBA" id="ARBA00052133"/>
    </source>
</evidence>
<dbReference type="Gene3D" id="3.40.50.300">
    <property type="entry name" value="P-loop containing nucleotide triphosphate hydrolases"/>
    <property type="match status" value="1"/>
</dbReference>
<feature type="region of interest" description="Disordered" evidence="12">
    <location>
        <begin position="393"/>
        <end position="415"/>
    </location>
</feature>
<comment type="catalytic activity">
    <reaction evidence="9 11">
        <text>a cytidine in 18S rRNA + acetyl-CoA + ATP + H2O = an N(4)-acetylcytidine in 18S rRNA + ADP + phosphate + CoA + H(+)</text>
        <dbReference type="Rhea" id="RHEA:51424"/>
        <dbReference type="Rhea" id="RHEA-COMP:13575"/>
        <dbReference type="Rhea" id="RHEA-COMP:13576"/>
        <dbReference type="ChEBI" id="CHEBI:15377"/>
        <dbReference type="ChEBI" id="CHEBI:15378"/>
        <dbReference type="ChEBI" id="CHEBI:30616"/>
        <dbReference type="ChEBI" id="CHEBI:43474"/>
        <dbReference type="ChEBI" id="CHEBI:57287"/>
        <dbReference type="ChEBI" id="CHEBI:57288"/>
        <dbReference type="ChEBI" id="CHEBI:74900"/>
        <dbReference type="ChEBI" id="CHEBI:82748"/>
        <dbReference type="ChEBI" id="CHEBI:456216"/>
    </reaction>
</comment>
<feature type="domain" description="Possible tRNA binding" evidence="17">
    <location>
        <begin position="4435"/>
        <end position="4698"/>
    </location>
</feature>
<dbReference type="InterPro" id="IPR027417">
    <property type="entry name" value="P-loop_NTPase"/>
</dbReference>
<evidence type="ECO:0000256" key="13">
    <source>
        <dbReference type="SAM" id="Phobius"/>
    </source>
</evidence>
<feature type="region of interest" description="Disordered" evidence="12">
    <location>
        <begin position="3504"/>
        <end position="3526"/>
    </location>
</feature>
<comment type="catalytic activity">
    <reaction evidence="11">
        <text>a cytidine in tRNA + acetyl-CoA + ATP + H2O = an N(4)-acetylcytidine in tRNA + ADP + phosphate + CoA + H(+)</text>
        <dbReference type="Rhea" id="RHEA:53876"/>
        <dbReference type="Rhea" id="RHEA-COMP:13670"/>
        <dbReference type="Rhea" id="RHEA-COMP:13671"/>
        <dbReference type="ChEBI" id="CHEBI:15377"/>
        <dbReference type="ChEBI" id="CHEBI:15378"/>
        <dbReference type="ChEBI" id="CHEBI:30616"/>
        <dbReference type="ChEBI" id="CHEBI:43474"/>
        <dbReference type="ChEBI" id="CHEBI:57287"/>
        <dbReference type="ChEBI" id="CHEBI:57288"/>
        <dbReference type="ChEBI" id="CHEBI:74900"/>
        <dbReference type="ChEBI" id="CHEBI:82748"/>
        <dbReference type="ChEBI" id="CHEBI:456216"/>
    </reaction>
</comment>
<keyword evidence="6 11" id="KW-0067">ATP-binding</keyword>
<evidence type="ECO:0000256" key="12">
    <source>
        <dbReference type="SAM" id="MobiDB-lite"/>
    </source>
</evidence>
<comment type="caution">
    <text evidence="18">The sequence shown here is derived from an EMBL/GenBank/DDBJ whole genome shotgun (WGS) entry which is preliminary data.</text>
</comment>
<dbReference type="InterPro" id="IPR027992">
    <property type="entry name" value="tRNA_bind_dom"/>
</dbReference>
<feature type="region of interest" description="Disordered" evidence="12">
    <location>
        <begin position="957"/>
        <end position="986"/>
    </location>
</feature>
<comment type="function">
    <text evidence="11">RNA cytidine acetyltransferase with specificity toward both 18S rRNA and tRNAs. Catalyzes the formation of N(4)-acetylcytidine (ac4C) in 18S rRNA. Required for early nucleolar cleavages of precursor rRNA at sites A0, A1 and A2 during 18S rRNA synthesis. Catalyzes the formation of ac4C in serine and leucine tRNAs. Requires the tRNA-binding adapter protein TAN1 for full tRNA acetyltransferase activity but not for 18S rRNA acetylation.</text>
</comment>
<feature type="binding site" evidence="11">
    <location>
        <begin position="4300"/>
        <end position="4306"/>
    </location>
    <ligand>
        <name>acetyl-CoA</name>
        <dbReference type="ChEBI" id="CHEBI:57288"/>
    </ligand>
</feature>
<feature type="region of interest" description="Disordered" evidence="12">
    <location>
        <begin position="1222"/>
        <end position="1249"/>
    </location>
</feature>
<dbReference type="GO" id="GO:0005730">
    <property type="term" value="C:nucleolus"/>
    <property type="evidence" value="ECO:0007669"/>
    <property type="project" value="UniProtKB-SubCell"/>
</dbReference>
<feature type="transmembrane region" description="Helical" evidence="13">
    <location>
        <begin position="1078"/>
        <end position="1095"/>
    </location>
</feature>
<keyword evidence="8 11" id="KW-0012">Acyltransferase</keyword>
<dbReference type="Pfam" id="PF08351">
    <property type="entry name" value="TmcA_N"/>
    <property type="match status" value="1"/>
</dbReference>
<proteinExistence type="inferred from homology"/>
<evidence type="ECO:0000259" key="15">
    <source>
        <dbReference type="Pfam" id="PF08351"/>
    </source>
</evidence>
<feature type="region of interest" description="Disordered" evidence="12">
    <location>
        <begin position="3582"/>
        <end position="3666"/>
    </location>
</feature>
<dbReference type="InterPro" id="IPR000182">
    <property type="entry name" value="GNAT_dom"/>
</dbReference>
<comment type="similarity">
    <text evidence="11">Belongs to the RNA cytidine acetyltransferase family. NAT10 subfamily.</text>
</comment>
<dbReference type="GO" id="GO:0000049">
    <property type="term" value="F:tRNA binding"/>
    <property type="evidence" value="ECO:0007669"/>
    <property type="project" value="TreeGrafter"/>
</dbReference>
<feature type="region of interest" description="Disordered" evidence="12">
    <location>
        <begin position="1837"/>
        <end position="1857"/>
    </location>
</feature>
<feature type="compositionally biased region" description="Low complexity" evidence="12">
    <location>
        <begin position="3627"/>
        <end position="3640"/>
    </location>
</feature>
<feature type="region of interest" description="Disordered" evidence="12">
    <location>
        <begin position="1163"/>
        <end position="1188"/>
    </location>
</feature>
<keyword evidence="13" id="KW-1133">Transmembrane helix</keyword>
<feature type="compositionally biased region" description="Polar residues" evidence="12">
    <location>
        <begin position="2422"/>
        <end position="2433"/>
    </location>
</feature>
<evidence type="ECO:0000256" key="6">
    <source>
        <dbReference type="ARBA" id="ARBA00022840"/>
    </source>
</evidence>
<name>A0A9P7ZWM6_MORAP</name>
<dbReference type="Gene3D" id="3.40.50.11040">
    <property type="match status" value="1"/>
</dbReference>
<feature type="binding site" evidence="11">
    <location>
        <begin position="3947"/>
        <end position="3956"/>
    </location>
    <ligand>
        <name>ATP</name>
        <dbReference type="ChEBI" id="CHEBI:30616"/>
    </ligand>
</feature>
<comment type="subunit">
    <text evidence="11">Interacts with TAN1.</text>
</comment>
<dbReference type="GO" id="GO:1990883">
    <property type="term" value="F:18S rRNA cytidine N-acetyltransferase activity"/>
    <property type="evidence" value="ECO:0007669"/>
    <property type="project" value="TreeGrafter"/>
</dbReference>
<feature type="region of interest" description="Disordered" evidence="12">
    <location>
        <begin position="1784"/>
        <end position="1804"/>
    </location>
</feature>
<feature type="compositionally biased region" description="Basic and acidic residues" evidence="12">
    <location>
        <begin position="2803"/>
        <end position="2816"/>
    </location>
</feature>
<feature type="compositionally biased region" description="Basic and acidic residues" evidence="12">
    <location>
        <begin position="3656"/>
        <end position="3666"/>
    </location>
</feature>
<sequence>MSISIDGGPIEGIFGSQLEQRVVSQASDHDDGIGHRRRHSEGRDSIHSIHSIHSTAEARLLSPPSPGLAPSSWLAWPWRARHAHKAHKPLRNSFWSWWPPRLLSSSVSTRVSRTLGHTGSFVADRVQHLQSHAVALFAASITNNKRRKSWFLTLLVVSLALTVFSGGFLLNQLHHQRDLAPQPVDSFVAEDGTGLKNAEPGASFDGPRRDRNRGKKHRVPKTKPAGQTEKGKTIPATPVDTLQSKGNATKEEEEKKKPKVNIPMELDSNSSSDDTLDIKKDIQEQGMGAPQGTPNTTSTGAPAARICSLEDVARGRWVYSKMDLAAGSALDMTWTGYGPKGCRSNIWNERYLLTPSPTDNATSTTTASTNSQSMTQRDLEYARQLKKYHWQLNTSGRSSGSKDLQETGKTDCKQPPMDVVDLVEVLKRSPLVMIGDKFLEQEFLTLECMIMGMQDQLLVNSRPGTTNELIQEEEEEEDALDYLIEVKRPDVVELKIAPAVSSHKDAVGSASASAMRRPAIYRKAKPGQMKLVDRLSNTTLITFVRSDILWDSDMMTGQVVKHGLKSVAEFSALEAGGLHPDCKLAGSVVLCEPARLERRERTSTQESSEPSSFWNLWGGLQGGSDNVLDGDEDVEDARHRHEDSEAGEMAFGSDLERDMINLEWVRILEDIVRDSAAYVEKALQGQSQANAATAAAAAAAVERKPMVLISNGHVWEYDPEDAIDDDQRGNGKLSSVERDMRMRTRQEKRRKQLRQRYATVLSNMLDYIKSTHPDMRVMVQSSVRRRSPCESGSGSVEAKAIRDMKDEEAALLNALTKTVVARMQDPLYSFLDTTFLRLFEETMPDKHHCDSFMMPGPLDTLVHQLYGELYRLDLLFGPNDSTRITFTNGTGPVSSHNSSLSNSSYNSNTFSFAGQYHNQPSSVDRRAVKSQSFVESASSVGAGTKTLLDSTSERNSLYTIDDSRPHGNLVQSPDFEYDDEDEDGSQAEDGVSYFGTAGQDYLLKQKRARRARALCWLDGFMLVVFTSSACLRPPEAGEGGEPSVWIWDWTRIPWPLTAMAVVRIMLMGFTVRYSHGNYNAMVIFVCVLITLFTMFEVNMIIQHRLGLSALLITQYAVSTLLTQLHWITYSAHTPMSAALAYYDPLLTDSITFSRESRYIGTTPPHSRNLAAATPVRRGTSYGTMNGPSQFDTLQEMDEEERLDDDDDQDAFIKVTVNIRSNPHAARGPSYRSEGLPTVSHDQDGTEDEREDYLENMNDNEDDDDDEEQDMATLLAFQDARRQQVYAFSPTASSSAMPVRSILSPQSPPRDSSHPNRTPLSWAFCAGQEAYSSSYDMRMAAAGASGAAAVSGGLTVGYTPRKRSLRRSNLDPNGTGRRTWTGGHSIIYSGIFVEDSDDDDNNDDDDVEVEVAAEDVEDVEANVYALADADIAGVHSDTHMEVDACEEACLHLPFEKTQDDRILTGSDGAHVVSDGTVKAEFDDNIKIEVEVEVDVSVAVAMETEAEANIKVEVSKDTVQTVADNTTETEVLDINAGTKLEATIETVAVKSDTTTTTETQTADNHDVHKQQDQDVKLTDALAPIATCEPLVDTKQGDRSNGESVVVQVSVLQDDASVHGDLDLVIGATESHMENTHHPHFKDPSIDTVDQEAAIDISTPGGEPNGRHFTDGHHHHGLSTLKFNVSSRKDITAVVCDEDDCEEHPYQEGPAAELEAAIGSGFLGGHIVQLDIKESSTSAVERTGDGINDFEDSSLPGTIKGLIIPHTHDPDGSGTELPTPVTADELEDRQHGDESEEGHGSRQTRVRERIETVRVELETDGPIDPSNPDISAIIAGLETPDTRSAGPVTTIEDLSEGEGGHRRIHVRERIEQITVEEDDSVTGIIRPGGAVIGGAVGVIGGVAENDPSAIIIDTTKPLPRPPSPHGQLLPVPIPVSLPGQWTSMDETEQPTGVITWGYVDDITPSDQGSYGIGVVSEPAIYVPRQRPAIVQPLLPAPVTVVRPIEPLITVGPTRGPIVVPPQPQPLIPILPAPGPILQQPQPGMIMRPQPQPVMYAPPRRPVIVPPRPALPPTMPMIQPPAPIVMAPPPPAIIPQAQPQIVAPTRTIMPQPAIMAPAAPIIQSEYGTYETIVPGAVGVGGIAGGMGGMAGPLQRRHSIASIYDDRSIASIYEAENPPSVASVYDDRTIVSIDSGLRGAGVGGGVPVGVQGRQNWMVRRPLSGMDYGHYQHVATAAHTASQDEPRRTALITDRSGGLVWDPEAGIYVRNRREVRYSDPLRYDGGGDHDYSEDVYAEHRARSSRRGSWQEQGLSRAMDEDPRTLAVNRHVALPSESADSEMAYQEIELADGPQQLQEMVTETYFDTTKSQLKVREQKGQLIADVVRQLKKQQQQQQDSQQLRQVPYAAQQKQQPAQSPPLSPPTAVSLLSRSLQNQQHPPTLNIPKPPSNPPPVRLLMNRGMAANQSQPRGMIPLVSRSPLQDHSNGTSQGMDEDDKDSLPILSTSSKKVETIMLQARHHKVPAPSVEPFTVQDGSAGYHRARPPVSGGVLTALVPVTAASSAPMPARQDATGRPVWGIGGITAAALLSPPSSSVHRRMPDGLDAAVSAAAVARKAKKKQHIPPMSRHQLHPILLTEGVMACWNNEFGGALEMFKEHAGTYPRWSLAAAEVHITRQLISGQLSEADSELIDALQLSEKVATRILDKKQDFDSSFMSYRSICSADATLVMANDHTLRQNYKWDCEMAFYDTLLYRGILQLTSSSDTKGTFSDIKGGLQLRRAWKGYMRIKQEIEAAKEKWQKLSAIVEESGRSKEGPVEQENRPPAVNNGHAHAKTSGAPVAHVGASALPPRPTKTATMPVAIPPTASNAKRNATLLSTSQPSEGSRWSIFGRRGSVSHSAASLSTSPTEGAEIALETSNRTRSKFLSSSHPVAPKGLASALRDQAKAVEDFKTAVRVLEDVEDYLHYGLGLFFFIVSIVPKSLLPALKTIGLQSNHEQGIKHLEAVFTRKNGRAPFAALFLLINYLFLPRGMDDPKISLGRAGEIIHECLKNSPNGSSYLLMACHHARKTGSMIPAALNHITRGIQTCEAAGIPSINYRFELGLTFFINQEFGKAADIFEILWRRFTMNMAIGGNGSGAAGVEGGRRRKGRSSSLGSSLQAQLAAAAQTPVGGMEEEEEDDFELAPFCGLCLVASKVVMRLGQEGYFEYGRDGFGRGGDEMTSPMAAAAAAAGVSSSEGMSGSTTPLNYPRAGPEFDLLMAAQEVLAMMAGSDIGGSTMKSTSGGSIFEHTKAGSNQSTRSNKDMEGSSAHLQPPPAQAGKLNRFNKFAWNQCQKSLQRGRISPFLPLVILYLRRDLAYMKPVLLRKFRTLSIPQPTDGDTQAIYLLLSAVVHRQLLPDDSTFAYTALTDCLLLESSIEGEMWVIPHCHYELGELLYKKLHLPQAALEQFQWIVKGPGKEARPTSIFYASTNSNSNPRLSVFGGGFPSDSVTNLVESAAAAAAAVASQQASQSRQGGGGGESGHAHYPSTTSNHRLSQLFLGGTSPQGTNPPNPVTFYNSRYKKFEFSQVLRHRSSICLEQIQKVIDSGDTGSASSSRRTSMNWMSGSGSGSHHQQAAVPNKNPAAAGGGHADTMTTEAQAQTQQRSGQSLKRHSSQSVEPHGDQSRETKVIDSRIHTLIKNGVQSKHRTFFVLVGDKGKDQVVNLHWLLSQAQVTARPSVLWCYKKDLGFSSHRKKREAKIKRDVKRGVREINEEDPFELFISVTNIRYTYYKETQKILGNTYGMCVLQDFEALTPNLLARTIETVEGGGIIVLLLKSMSSLKQLYTMTMDVHSRYRTESHDDVVARFNERFILSLGSCPSCLVVDDELNVLPISLGKNVKPLPIKTGEDALTDEQRDLIKIKESVQDQQPMGALVGTARTKDQAIAVMKFIEAIAEKTLRSTVTLTASRGRGKSAALGIAMASAVAYGYSNIFVTSPSPENLKTLFEFVFKGFDALGYEEHMDYDIVQSTNPEFNNAIVRVNIFKRDHRQTIQYIQPQDAHTLGQAELVVIDEAAAIPLPLVKALLGPYLVFMASTINGYEGTGRSLSLKLIKQLREQSRGFVGKEANAAELAKNKSTGVSTGARTLREIELKEPIRYAPEDPTEKWLNKLLCLDATVVQKNISGCPAKEECQLFYVNRDTLFSYHPVSETFLQRMMALYVASHYKNTPNDLQLLSDAPSHHLFVLLPPVKENDRSLPDPLCVLQVCLEGEISKQTVLNSLSRGVRASGDLIPWLISQQFQDDDFASLSGARVVRIATHPDYVKMGYGSRALELLSQFYEGQFSMLSEDENEKPEYNMTRVDDSELEDATLMTDDIKIRDPKKMPPLLLKLSEKKAEKLHWLGVSYGLTAPLHKFWSKAGYAPVYLRQTPNDLTGEHTCVMLRTLESSRGQTQCDPMWLSSFSKDFHHRFQSLLSFQFRTFPSTLALAILESARAGKQLAGAEEDEEDKDAGSNVSTALVKKLREGKVSRELVDTLFSAYDLKRLESYANQLLDYHVILDLLPQIASIWFDGKVDDPSFKLTSIQAALLLALGLQRKSIDDLEKEIGLSASQLLAFFIKMIRKFSDLFKEQKTRAYTEEIDSNRAAISAKVNGKKSSKEGASNNKMKRDVTKDEQWDPNTDNLDDELGKEGRERLRELQRASLGDVEKMYAIANEESMDWSLAEAQIDKKGKSTVVSVKNPESTKKRNLVMGGTANEVLAQEAKDFVRGKASRREGKTAKRQKK</sequence>
<feature type="region of interest" description="Disordered" evidence="12">
    <location>
        <begin position="2472"/>
        <end position="2495"/>
    </location>
</feature>
<comment type="subcellular location">
    <subcellularLocation>
        <location evidence="1 11">Nucleus</location>
        <location evidence="1 11">Nucleolus</location>
    </subcellularLocation>
</comment>
<keyword evidence="5 11" id="KW-0547">Nucleotide-binding</keyword>
<evidence type="ECO:0000313" key="19">
    <source>
        <dbReference type="Proteomes" id="UP000717515"/>
    </source>
</evidence>
<keyword evidence="2 11" id="KW-0698">rRNA processing</keyword>
<dbReference type="InterPro" id="IPR032672">
    <property type="entry name" value="TmcA/NAT10/Kre33"/>
</dbReference>
<evidence type="ECO:0000313" key="18">
    <source>
        <dbReference type="EMBL" id="KAG9319652.1"/>
    </source>
</evidence>
<feature type="region of interest" description="Disordered" evidence="12">
    <location>
        <begin position="4742"/>
        <end position="4761"/>
    </location>
</feature>
<organism evidence="18 19">
    <name type="scientific">Mortierella alpina</name>
    <name type="common">Oleaginous fungus</name>
    <name type="synonym">Mortierella renispora</name>
    <dbReference type="NCBI Taxonomy" id="64518"/>
    <lineage>
        <taxon>Eukaryota</taxon>
        <taxon>Fungi</taxon>
        <taxon>Fungi incertae sedis</taxon>
        <taxon>Mucoromycota</taxon>
        <taxon>Mortierellomycotina</taxon>
        <taxon>Mortierellomycetes</taxon>
        <taxon>Mortierellales</taxon>
        <taxon>Mortierellaceae</taxon>
        <taxon>Mortierella</taxon>
    </lineage>
</organism>
<evidence type="ECO:0000256" key="11">
    <source>
        <dbReference type="HAMAP-Rule" id="MF_03211"/>
    </source>
</evidence>
<dbReference type="GO" id="GO:0005524">
    <property type="term" value="F:ATP binding"/>
    <property type="evidence" value="ECO:0007669"/>
    <property type="project" value="UniProtKB-UniRule"/>
</dbReference>
<evidence type="ECO:0000256" key="8">
    <source>
        <dbReference type="ARBA" id="ARBA00023315"/>
    </source>
</evidence>
<keyword evidence="13" id="KW-0812">Transmembrane</keyword>
<dbReference type="Gene3D" id="3.40.630.30">
    <property type="match status" value="1"/>
</dbReference>
<keyword evidence="4 11" id="KW-0819">tRNA processing</keyword>
<feature type="binding site" evidence="11">
    <location>
        <position position="4395"/>
    </location>
    <ligand>
        <name>acetyl-CoA</name>
        <dbReference type="ChEBI" id="CHEBI:57288"/>
    </ligand>
</feature>
<feature type="compositionally biased region" description="Polar residues" evidence="12">
    <location>
        <begin position="393"/>
        <end position="402"/>
    </location>
</feature>
<dbReference type="Pfam" id="PF10300">
    <property type="entry name" value="Iml2-TPR_39"/>
    <property type="match status" value="1"/>
</dbReference>
<evidence type="ECO:0000259" key="17">
    <source>
        <dbReference type="Pfam" id="PF13725"/>
    </source>
</evidence>
<protein>
    <recommendedName>
        <fullName evidence="10 11">RNA cytidine acetyltransferase</fullName>
        <ecNumber evidence="11">2.3.1.-</ecNumber>
    </recommendedName>
    <alternativeName>
        <fullName evidence="11">18S rRNA cytosine acetyltransferase</fullName>
    </alternativeName>
</protein>
<dbReference type="InterPro" id="IPR007807">
    <property type="entry name" value="TcmA/NAT10_helicase"/>
</dbReference>
<dbReference type="FunFam" id="3.40.50.11040:FF:000002">
    <property type="entry name" value="RNA cytidine acetyltransferase"/>
    <property type="match status" value="1"/>
</dbReference>
<dbReference type="GO" id="GO:0030686">
    <property type="term" value="C:90S preribosome"/>
    <property type="evidence" value="ECO:0007669"/>
    <property type="project" value="TreeGrafter"/>
</dbReference>
<feature type="region of interest" description="Disordered" evidence="12">
    <location>
        <begin position="2803"/>
        <end position="2851"/>
    </location>
</feature>
<dbReference type="InterPro" id="IPR013562">
    <property type="entry name" value="TmcA/NAT10_N"/>
</dbReference>
<feature type="region of interest" description="Disordered" evidence="12">
    <location>
        <begin position="3273"/>
        <end position="3312"/>
    </location>
</feature>
<evidence type="ECO:0000256" key="2">
    <source>
        <dbReference type="ARBA" id="ARBA00022552"/>
    </source>
</evidence>
<feature type="compositionally biased region" description="Low complexity" evidence="12">
    <location>
        <begin position="2388"/>
        <end position="2410"/>
    </location>
</feature>
<feature type="region of interest" description="Disordered" evidence="12">
    <location>
        <begin position="4626"/>
        <end position="4665"/>
    </location>
</feature>
<dbReference type="GO" id="GO:0051391">
    <property type="term" value="P:tRNA acetylation"/>
    <property type="evidence" value="ECO:0007669"/>
    <property type="project" value="UniProtKB-UniRule"/>
</dbReference>
<feature type="compositionally biased region" description="Basic and acidic residues" evidence="12">
    <location>
        <begin position="403"/>
        <end position="412"/>
    </location>
</feature>
<keyword evidence="7 11" id="KW-0539">Nucleus</keyword>
<dbReference type="FunFam" id="3.40.50.300:FF:002218">
    <property type="entry name" value="tRNA(Met) cytidine acetyltransferase TmcA"/>
    <property type="match status" value="1"/>
</dbReference>
<dbReference type="Pfam" id="PF13725">
    <property type="entry name" value="tRNA_bind_2"/>
    <property type="match status" value="1"/>
</dbReference>
<feature type="compositionally biased region" description="Polar residues" evidence="12">
    <location>
        <begin position="2474"/>
        <end position="2486"/>
    </location>
</feature>
<dbReference type="InterPro" id="IPR019412">
    <property type="entry name" value="IML2/TPR_39"/>
</dbReference>
<feature type="region of interest" description="Disordered" evidence="12">
    <location>
        <begin position="186"/>
        <end position="275"/>
    </location>
</feature>
<feature type="binding site" evidence="11">
    <location>
        <position position="4134"/>
    </location>
    <ligand>
        <name>ATP</name>
        <dbReference type="ChEBI" id="CHEBI:30616"/>
    </ligand>
</feature>
<dbReference type="Proteomes" id="UP000717515">
    <property type="component" value="Unassembled WGS sequence"/>
</dbReference>
<feature type="compositionally biased region" description="Basic residues" evidence="12">
    <location>
        <begin position="210"/>
        <end position="221"/>
    </location>
</feature>
<keyword evidence="13" id="KW-0472">Membrane</keyword>
<feature type="domain" description="N-acetyltransferase" evidence="16">
    <location>
        <begin position="4192"/>
        <end position="4423"/>
    </location>
</feature>
<feature type="compositionally biased region" description="Acidic residues" evidence="12">
    <location>
        <begin position="975"/>
        <end position="986"/>
    </location>
</feature>
<evidence type="ECO:0000256" key="10">
    <source>
        <dbReference type="ARBA" id="ARBA00068357"/>
    </source>
</evidence>
<feature type="compositionally biased region" description="Polar residues" evidence="12">
    <location>
        <begin position="3585"/>
        <end position="3600"/>
    </location>
</feature>
<evidence type="ECO:0000259" key="16">
    <source>
        <dbReference type="Pfam" id="PF13718"/>
    </source>
</evidence>
<feature type="region of interest" description="Disordered" evidence="12">
    <location>
        <begin position="24"/>
        <end position="46"/>
    </location>
</feature>
<evidence type="ECO:0000256" key="1">
    <source>
        <dbReference type="ARBA" id="ARBA00004604"/>
    </source>
</evidence>
<feature type="region of interest" description="Disordered" evidence="12">
    <location>
        <begin position="2292"/>
        <end position="2313"/>
    </location>
</feature>
<feature type="compositionally biased region" description="Basic and acidic residues" evidence="12">
    <location>
        <begin position="4643"/>
        <end position="4652"/>
    </location>
</feature>
<gene>
    <name evidence="11" type="primary">NAT10</name>
    <name evidence="18" type="ORF">KVV02_006012</name>
</gene>
<dbReference type="GO" id="GO:1904812">
    <property type="term" value="P:rRNA acetylation involved in maturation of SSU-rRNA"/>
    <property type="evidence" value="ECO:0007669"/>
    <property type="project" value="InterPro"/>
</dbReference>
<feature type="region of interest" description="Disordered" evidence="12">
    <location>
        <begin position="1549"/>
        <end position="1569"/>
    </location>
</feature>
<feature type="binding site" evidence="11">
    <location>
        <begin position="4293"/>
        <end position="4295"/>
    </location>
    <ligand>
        <name>acetyl-CoA</name>
        <dbReference type="ChEBI" id="CHEBI:57288"/>
    </ligand>
</feature>